<feature type="transmembrane region" description="Helical" evidence="2">
    <location>
        <begin position="587"/>
        <end position="603"/>
    </location>
</feature>
<evidence type="ECO:0000313" key="6">
    <source>
        <dbReference type="Proteomes" id="UP001596074"/>
    </source>
</evidence>
<dbReference type="Pfam" id="PF05048">
    <property type="entry name" value="NosD"/>
    <property type="match status" value="1"/>
</dbReference>
<dbReference type="InterPro" id="IPR006626">
    <property type="entry name" value="PbH1"/>
</dbReference>
<dbReference type="InterPro" id="IPR039448">
    <property type="entry name" value="Beta_helix"/>
</dbReference>
<dbReference type="RefSeq" id="WP_378286086.1">
    <property type="nucleotide sequence ID" value="NZ_JBHSON010000053.1"/>
</dbReference>
<comment type="caution">
    <text evidence="5">The sequence shown here is derived from an EMBL/GenBank/DDBJ whole genome shotgun (WGS) entry which is preliminary data.</text>
</comment>
<keyword evidence="2" id="KW-1133">Transmembrane helix</keyword>
<dbReference type="EMBL" id="JBHSON010000053">
    <property type="protein sequence ID" value="MFC5750346.1"/>
    <property type="molecule type" value="Genomic_DNA"/>
</dbReference>
<feature type="region of interest" description="Disordered" evidence="1">
    <location>
        <begin position="1"/>
        <end position="20"/>
    </location>
</feature>
<gene>
    <name evidence="5" type="ORF">ACFPZN_32375</name>
</gene>
<dbReference type="InterPro" id="IPR012334">
    <property type="entry name" value="Pectin_lyas_fold"/>
</dbReference>
<dbReference type="InterPro" id="IPR011050">
    <property type="entry name" value="Pectin_lyase_fold/virulence"/>
</dbReference>
<feature type="region of interest" description="Disordered" evidence="1">
    <location>
        <begin position="263"/>
        <end position="283"/>
    </location>
</feature>
<keyword evidence="6" id="KW-1185">Reference proteome</keyword>
<dbReference type="SMART" id="SM00710">
    <property type="entry name" value="PbH1"/>
    <property type="match status" value="9"/>
</dbReference>
<name>A0ABW1A4H4_9ACTN</name>
<proteinExistence type="predicted"/>
<feature type="region of interest" description="Disordered" evidence="1">
    <location>
        <begin position="610"/>
        <end position="655"/>
    </location>
</feature>
<feature type="domain" description="Right handed beta helix" evidence="4">
    <location>
        <begin position="305"/>
        <end position="398"/>
    </location>
</feature>
<sequence>MARAKPGAHASKVEEPPAKQGSFGKVVTTILVLSLAGGGTYAYRTYFSGDGQGMPAVNEVTSSSARQQSTLVDQEDTRIMQVRANHDSQLADGGARAAQVRQPYNAASANGRTLVLPQRREPYYVAELENKRVLEKQSDGSYLLTMNILAVEGAKLILQNASGPLTIRMRSVPGQFTSIVSSGASVRINGSAQNPVRFLSWNDDTRQPDTQVSDGRSYIRAIGGEFSMKYTEVSNLGFWSGRTGGLALTGTDRPDSAAERVQAGAPARRIQLPSGGQDTNSGTREEIQVGAAPGGGGATFYVPQANLVSGTIDNVRVTGNAYGLFVTASNQTQITNNRIDGSLVHGLLLHRFAKNTVIENTTVSKSRGDGFVLSRGTEGVRVTNCTSQGNGGNGYTLNGQPLADGASASGESITAFGGNLISGSTARDNKRYGVELLGGDNTAVQNNRIIGGDMGVVVREKATRMQISGNQVSNPSRQGIVLRDGVSGATVAGNVISGTDTALYLRDSSGAINGNTVQSASRHGLTLRGAVAGTQITGNTLSGTGTSVMDVDRATGAYVNANNNTKGWHKTAGFWTWVKRLLKPMNIIWFLVFLLVAVSMYRSRDAGMRIGRRGSHPYENQSKLEDRPVRLLRRTATDSAAPGHDAERAGAGARP</sequence>
<keyword evidence="2" id="KW-0812">Transmembrane</keyword>
<organism evidence="5 6">
    <name type="scientific">Actinomadura rugatobispora</name>
    <dbReference type="NCBI Taxonomy" id="1994"/>
    <lineage>
        <taxon>Bacteria</taxon>
        <taxon>Bacillati</taxon>
        <taxon>Actinomycetota</taxon>
        <taxon>Actinomycetes</taxon>
        <taxon>Streptosporangiales</taxon>
        <taxon>Thermomonosporaceae</taxon>
        <taxon>Actinomadura</taxon>
    </lineage>
</organism>
<feature type="domain" description="Periplasmic copper-binding protein NosD beta helix" evidence="3">
    <location>
        <begin position="414"/>
        <end position="561"/>
    </location>
</feature>
<dbReference type="Gene3D" id="2.160.20.10">
    <property type="entry name" value="Single-stranded right-handed beta-helix, Pectin lyase-like"/>
    <property type="match status" value="2"/>
</dbReference>
<dbReference type="Proteomes" id="UP001596074">
    <property type="component" value="Unassembled WGS sequence"/>
</dbReference>
<evidence type="ECO:0000259" key="3">
    <source>
        <dbReference type="Pfam" id="PF05048"/>
    </source>
</evidence>
<accession>A0ABW1A4H4</accession>
<evidence type="ECO:0000256" key="2">
    <source>
        <dbReference type="SAM" id="Phobius"/>
    </source>
</evidence>
<protein>
    <submittedName>
        <fullName evidence="5">Nitrous oxide reductase family maturation protein NosD</fullName>
    </submittedName>
</protein>
<evidence type="ECO:0000313" key="5">
    <source>
        <dbReference type="EMBL" id="MFC5750346.1"/>
    </source>
</evidence>
<evidence type="ECO:0000256" key="1">
    <source>
        <dbReference type="SAM" id="MobiDB-lite"/>
    </source>
</evidence>
<dbReference type="SUPFAM" id="SSF51126">
    <property type="entry name" value="Pectin lyase-like"/>
    <property type="match status" value="1"/>
</dbReference>
<reference evidence="6" key="1">
    <citation type="journal article" date="2019" name="Int. J. Syst. Evol. Microbiol.">
        <title>The Global Catalogue of Microorganisms (GCM) 10K type strain sequencing project: providing services to taxonomists for standard genome sequencing and annotation.</title>
        <authorList>
            <consortium name="The Broad Institute Genomics Platform"/>
            <consortium name="The Broad Institute Genome Sequencing Center for Infectious Disease"/>
            <person name="Wu L."/>
            <person name="Ma J."/>
        </authorList>
    </citation>
    <scope>NUCLEOTIDE SEQUENCE [LARGE SCALE GENOMIC DNA]</scope>
    <source>
        <strain evidence="6">KCTC 42087</strain>
    </source>
</reference>
<keyword evidence="2" id="KW-0472">Membrane</keyword>
<dbReference type="Pfam" id="PF13229">
    <property type="entry name" value="Beta_helix"/>
    <property type="match status" value="1"/>
</dbReference>
<evidence type="ECO:0000259" key="4">
    <source>
        <dbReference type="Pfam" id="PF13229"/>
    </source>
</evidence>
<dbReference type="InterPro" id="IPR007742">
    <property type="entry name" value="NosD_dom"/>
</dbReference>